<dbReference type="SUPFAM" id="SSF51735">
    <property type="entry name" value="NAD(P)-binding Rossmann-fold domains"/>
    <property type="match status" value="1"/>
</dbReference>
<dbReference type="Pfam" id="PF08240">
    <property type="entry name" value="ADH_N"/>
    <property type="match status" value="1"/>
</dbReference>
<comment type="caution">
    <text evidence="3">The sequence shown here is derived from an EMBL/GenBank/DDBJ whole genome shotgun (WGS) entry which is preliminary data.</text>
</comment>
<dbReference type="PANTHER" id="PTHR11695:SF648">
    <property type="entry name" value="ZINC-BINDING OXIDOREDUCTASE"/>
    <property type="match status" value="1"/>
</dbReference>
<dbReference type="Proteomes" id="UP000618818">
    <property type="component" value="Unassembled WGS sequence"/>
</dbReference>
<evidence type="ECO:0000313" key="3">
    <source>
        <dbReference type="EMBL" id="MBD3926394.1"/>
    </source>
</evidence>
<proteinExistence type="predicted"/>
<dbReference type="Gene3D" id="3.90.180.10">
    <property type="entry name" value="Medium-chain alcohol dehydrogenases, catalytic domain"/>
    <property type="match status" value="1"/>
</dbReference>
<name>A0ABR8NE37_9ACTN</name>
<dbReference type="InterPro" id="IPR020843">
    <property type="entry name" value="ER"/>
</dbReference>
<evidence type="ECO:0000259" key="2">
    <source>
        <dbReference type="SMART" id="SM00829"/>
    </source>
</evidence>
<gene>
    <name evidence="3" type="ORF">IEZ26_17355</name>
</gene>
<feature type="region of interest" description="Disordered" evidence="1">
    <location>
        <begin position="1"/>
        <end position="54"/>
    </location>
</feature>
<protein>
    <submittedName>
        <fullName evidence="3">NAD(P)-dependent alcohol dehydrogenase</fullName>
    </submittedName>
</protein>
<evidence type="ECO:0000256" key="1">
    <source>
        <dbReference type="SAM" id="MobiDB-lite"/>
    </source>
</evidence>
<dbReference type="EMBL" id="JACXYZ010000003">
    <property type="protein sequence ID" value="MBD3926394.1"/>
    <property type="molecule type" value="Genomic_DNA"/>
</dbReference>
<feature type="domain" description="Enoyl reductase (ER)" evidence="2">
    <location>
        <begin position="63"/>
        <end position="377"/>
    </location>
</feature>
<dbReference type="Gene3D" id="3.40.50.720">
    <property type="entry name" value="NAD(P)-binding Rossmann-like Domain"/>
    <property type="match status" value="1"/>
</dbReference>
<organism evidence="3 4">
    <name type="scientific">Nocardioides cavernae</name>
    <dbReference type="NCBI Taxonomy" id="1921566"/>
    <lineage>
        <taxon>Bacteria</taxon>
        <taxon>Bacillati</taxon>
        <taxon>Actinomycetota</taxon>
        <taxon>Actinomycetes</taxon>
        <taxon>Propionibacteriales</taxon>
        <taxon>Nocardioidaceae</taxon>
        <taxon>Nocardioides</taxon>
    </lineage>
</organism>
<accession>A0ABR8NE37</accession>
<dbReference type="InterPro" id="IPR013154">
    <property type="entry name" value="ADH-like_N"/>
</dbReference>
<evidence type="ECO:0000313" key="4">
    <source>
        <dbReference type="Proteomes" id="UP000618818"/>
    </source>
</evidence>
<feature type="compositionally biased region" description="Low complexity" evidence="1">
    <location>
        <begin position="22"/>
        <end position="33"/>
    </location>
</feature>
<sequence length="389" mass="40673">MNGGRQSGQQTDDRRARPPSTPTTTSSGRTPGRSRGRADPPLPLASRHRHTDGVRAAVRTRYGGPEVVALQDVAAPVAGPGELLVRVHATTVNRTDCAYRSGLPWVNRLACGWPRPRVHVLGSEYAGVVAATGTGVTSYDVGDRVFGFVDGRPGAHAELVAVPVGGLVARVPRGWDLADAAPGMEAAHYAHACLRVTGVGAGDRALVHGATGGIGTALVQLLHAAGVEVTAVCDRLPPGRPDLLTRLGAGHVVVQEGVDVPDDAGAGFDVVVDATGHLSFGAASRLLRPGGTYVSSELGRGGQNVLLSAVGPLARLGGRRHVRFPFPRADSTLATHLRRLMERGDYRPVVDRTYSFDDLREAYAYVDSGRKVGNVVVRMTDVADDAGGS</sequence>
<reference evidence="3 4" key="1">
    <citation type="submission" date="2020-09" db="EMBL/GenBank/DDBJ databases">
        <title>novel species in genus Nocardioides.</title>
        <authorList>
            <person name="Zhang G."/>
        </authorList>
    </citation>
    <scope>NUCLEOTIDE SEQUENCE [LARGE SCALE GENOMIC DNA]</scope>
    <source>
        <strain evidence="3 4">KCTC 39551</strain>
    </source>
</reference>
<dbReference type="CDD" id="cd08267">
    <property type="entry name" value="MDR1"/>
    <property type="match status" value="1"/>
</dbReference>
<dbReference type="InterPro" id="IPR011032">
    <property type="entry name" value="GroES-like_sf"/>
</dbReference>
<dbReference type="Pfam" id="PF13602">
    <property type="entry name" value="ADH_zinc_N_2"/>
    <property type="match status" value="1"/>
</dbReference>
<keyword evidence="4" id="KW-1185">Reference proteome</keyword>
<dbReference type="InterPro" id="IPR050700">
    <property type="entry name" value="YIM1/Zinc_Alcohol_DH_Fams"/>
</dbReference>
<dbReference type="SUPFAM" id="SSF50129">
    <property type="entry name" value="GroES-like"/>
    <property type="match status" value="1"/>
</dbReference>
<dbReference type="PANTHER" id="PTHR11695">
    <property type="entry name" value="ALCOHOL DEHYDROGENASE RELATED"/>
    <property type="match status" value="1"/>
</dbReference>
<dbReference type="SMART" id="SM00829">
    <property type="entry name" value="PKS_ER"/>
    <property type="match status" value="1"/>
</dbReference>
<dbReference type="InterPro" id="IPR036291">
    <property type="entry name" value="NAD(P)-bd_dom_sf"/>
</dbReference>